<organism evidence="2 3">
    <name type="scientific">Austropuccinia psidii MF-1</name>
    <dbReference type="NCBI Taxonomy" id="1389203"/>
    <lineage>
        <taxon>Eukaryota</taxon>
        <taxon>Fungi</taxon>
        <taxon>Dikarya</taxon>
        <taxon>Basidiomycota</taxon>
        <taxon>Pucciniomycotina</taxon>
        <taxon>Pucciniomycetes</taxon>
        <taxon>Pucciniales</taxon>
        <taxon>Sphaerophragmiaceae</taxon>
        <taxon>Austropuccinia</taxon>
    </lineage>
</organism>
<evidence type="ECO:0000313" key="2">
    <source>
        <dbReference type="EMBL" id="MBW0523429.1"/>
    </source>
</evidence>
<comment type="caution">
    <text evidence="2">The sequence shown here is derived from an EMBL/GenBank/DDBJ whole genome shotgun (WGS) entry which is preliminary data.</text>
</comment>
<keyword evidence="1" id="KW-0472">Membrane</keyword>
<accession>A0A9Q3ELU6</accession>
<name>A0A9Q3ELU6_9BASI</name>
<dbReference type="Proteomes" id="UP000765509">
    <property type="component" value="Unassembled WGS sequence"/>
</dbReference>
<evidence type="ECO:0000256" key="1">
    <source>
        <dbReference type="SAM" id="Phobius"/>
    </source>
</evidence>
<feature type="transmembrane region" description="Helical" evidence="1">
    <location>
        <begin position="20"/>
        <end position="43"/>
    </location>
</feature>
<keyword evidence="1" id="KW-1133">Transmembrane helix</keyword>
<sequence length="128" mass="15070">MNLSATDTIFVQLVQPHSFLISYLIVIMLLYYFPSIHLFQLFLTKKHNTIINMHPHKYHYITPCAFIYTLIQFLRTKTNGCHNRSQMKPPTSTRLLQTIHFLLKSHHLIFPMGPKINSCFLMPLLEVI</sequence>
<evidence type="ECO:0000313" key="3">
    <source>
        <dbReference type="Proteomes" id="UP000765509"/>
    </source>
</evidence>
<gene>
    <name evidence="2" type="ORF">O181_063144</name>
</gene>
<proteinExistence type="predicted"/>
<dbReference type="AlphaFoldDB" id="A0A9Q3ELU6"/>
<dbReference type="EMBL" id="AVOT02030271">
    <property type="protein sequence ID" value="MBW0523429.1"/>
    <property type="molecule type" value="Genomic_DNA"/>
</dbReference>
<reference evidence="2" key="1">
    <citation type="submission" date="2021-03" db="EMBL/GenBank/DDBJ databases">
        <title>Draft genome sequence of rust myrtle Austropuccinia psidii MF-1, a brazilian biotype.</title>
        <authorList>
            <person name="Quecine M.C."/>
            <person name="Pachon D.M.R."/>
            <person name="Bonatelli M.L."/>
            <person name="Correr F.H."/>
            <person name="Franceschini L.M."/>
            <person name="Leite T.F."/>
            <person name="Margarido G.R.A."/>
            <person name="Almeida C.A."/>
            <person name="Ferrarezi J.A."/>
            <person name="Labate C.A."/>
        </authorList>
    </citation>
    <scope>NUCLEOTIDE SEQUENCE</scope>
    <source>
        <strain evidence="2">MF-1</strain>
    </source>
</reference>
<protein>
    <submittedName>
        <fullName evidence="2">Uncharacterized protein</fullName>
    </submittedName>
</protein>
<keyword evidence="3" id="KW-1185">Reference proteome</keyword>
<keyword evidence="1" id="KW-0812">Transmembrane</keyword>